<protein>
    <submittedName>
        <fullName evidence="5">OLC1v1034377C1</fullName>
    </submittedName>
</protein>
<dbReference type="InterPro" id="IPR008395">
    <property type="entry name" value="Agenet-like_dom"/>
</dbReference>
<organism evidence="5 6">
    <name type="scientific">Oldenlandia corymbosa var. corymbosa</name>
    <dbReference type="NCBI Taxonomy" id="529605"/>
    <lineage>
        <taxon>Eukaryota</taxon>
        <taxon>Viridiplantae</taxon>
        <taxon>Streptophyta</taxon>
        <taxon>Embryophyta</taxon>
        <taxon>Tracheophyta</taxon>
        <taxon>Spermatophyta</taxon>
        <taxon>Magnoliopsida</taxon>
        <taxon>eudicotyledons</taxon>
        <taxon>Gunneridae</taxon>
        <taxon>Pentapetalae</taxon>
        <taxon>asterids</taxon>
        <taxon>lamiids</taxon>
        <taxon>Gentianales</taxon>
        <taxon>Rubiaceae</taxon>
        <taxon>Rubioideae</taxon>
        <taxon>Spermacoceae</taxon>
        <taxon>Hedyotis-Oldenlandia complex</taxon>
        <taxon>Oldenlandia</taxon>
    </lineage>
</organism>
<evidence type="ECO:0000259" key="4">
    <source>
        <dbReference type="Pfam" id="PF05641"/>
    </source>
</evidence>
<evidence type="ECO:0000256" key="2">
    <source>
        <dbReference type="PROSITE-ProRule" id="PRU00708"/>
    </source>
</evidence>
<reference evidence="5" key="1">
    <citation type="submission" date="2023-03" db="EMBL/GenBank/DDBJ databases">
        <authorList>
            <person name="Julca I."/>
        </authorList>
    </citation>
    <scope>NUCLEOTIDE SEQUENCE</scope>
</reference>
<feature type="repeat" description="PPR" evidence="2">
    <location>
        <begin position="324"/>
        <end position="354"/>
    </location>
</feature>
<dbReference type="InterPro" id="IPR046960">
    <property type="entry name" value="PPR_At4g14850-like_plant"/>
</dbReference>
<dbReference type="NCBIfam" id="TIGR00756">
    <property type="entry name" value="PPR"/>
    <property type="match status" value="6"/>
</dbReference>
<evidence type="ECO:0000313" key="5">
    <source>
        <dbReference type="EMBL" id="CAI9097864.1"/>
    </source>
</evidence>
<feature type="region of interest" description="Disordered" evidence="3">
    <location>
        <begin position="43"/>
        <end position="65"/>
    </location>
</feature>
<keyword evidence="6" id="KW-1185">Reference proteome</keyword>
<proteinExistence type="predicted"/>
<name>A0AAV1CQD7_OLDCO</name>
<dbReference type="Pfam" id="PF13041">
    <property type="entry name" value="PPR_2"/>
    <property type="match status" value="2"/>
</dbReference>
<dbReference type="PANTHER" id="PTHR24015">
    <property type="entry name" value="OS07G0578800 PROTEIN-RELATED"/>
    <property type="match status" value="1"/>
</dbReference>
<dbReference type="FunFam" id="1.25.40.10:FF:000679">
    <property type="entry name" value="Pentatricopeptide repeat-containing protein At5g03800"/>
    <property type="match status" value="1"/>
</dbReference>
<dbReference type="PANTHER" id="PTHR24015:SF548">
    <property type="entry name" value="OS08G0340900 PROTEIN"/>
    <property type="match status" value="1"/>
</dbReference>
<dbReference type="GO" id="GO:0009451">
    <property type="term" value="P:RNA modification"/>
    <property type="evidence" value="ECO:0007669"/>
    <property type="project" value="InterPro"/>
</dbReference>
<keyword evidence="1" id="KW-0677">Repeat</keyword>
<dbReference type="Pfam" id="PF05641">
    <property type="entry name" value="Agenet"/>
    <property type="match status" value="1"/>
</dbReference>
<feature type="repeat" description="PPR" evidence="2">
    <location>
        <begin position="355"/>
        <end position="389"/>
    </location>
</feature>
<feature type="domain" description="Agenet-like" evidence="4">
    <location>
        <begin position="606"/>
        <end position="671"/>
    </location>
</feature>
<gene>
    <name evidence="5" type="ORF">OLC1_LOCUS8236</name>
</gene>
<sequence length="717" mass="80212">MATVIHLTSATSAAVAVSRPEPLHSARHSPSNLRNFSKHEITSFLSPSKPNPKPQSLRLSPQFPPSDPISVGRLMTSKSLNGSEFPDHDYSLLLNLSVRHGDVELANTVHASIVKLLQEEDVYLFNRLIAAYIKLGQLEWARRVLKTLRSPDVVSYTALISGFAKSNRENEAVQLFSEMRVSGIVPNEYSFVALLTACVRLMDVELGYQVHAFVIKLGLLDCTYVVNALMGLYSKWGRSDSVLRLFDYMSQRDIASWNTLISSLVKERMYDEAFGCLRNVFESDDLRVDRFTLSSLLAASAGSFREREGRELHAYAIKLGHVNNLSVNNALIGFYTKCGRLEDVMHLFDNMIEKDVFTWTEMITAYMEFGLVDLALEAFHRMPEKNCVSYNALLAGYCHNDEGWSALSLFVKMVEEGLELNDFTLTTAVKACTSLMQREISEQIHGFVLKFGLGRNYCVEAAILDLCTWCGRISDAEQIFCRWPSYWDRSVVLTSMICGYARNRQLDEATSLICQAFSEKSLVLDEVAASAILSVCGMLGRGVQKGSMHGRKVQAGWAFLKVWKRDCPIFDVPLLSNRPPTTGSPPNEHFHNLLLENFKGKPEPHLVEVTSTEKGFEGAFFVATLIRWQASPFLNTQTTDATRLPSSIAEEGSNAPLKELVDIQCVRPLPPPPTSPEENFDIGDYVDAFLRDGWWTGVVVGKSFRGEKVHCLFSGSL</sequence>
<dbReference type="InterPro" id="IPR002885">
    <property type="entry name" value="PPR_rpt"/>
</dbReference>
<dbReference type="Gene3D" id="1.25.40.10">
    <property type="entry name" value="Tetratricopeptide repeat domain"/>
    <property type="match status" value="4"/>
</dbReference>
<dbReference type="Proteomes" id="UP001161247">
    <property type="component" value="Chromosome 3"/>
</dbReference>
<dbReference type="InterPro" id="IPR011990">
    <property type="entry name" value="TPR-like_helical_dom_sf"/>
</dbReference>
<accession>A0AAV1CQD7</accession>
<dbReference type="GO" id="GO:0003723">
    <property type="term" value="F:RNA binding"/>
    <property type="evidence" value="ECO:0007669"/>
    <property type="project" value="InterPro"/>
</dbReference>
<feature type="repeat" description="PPR" evidence="2">
    <location>
        <begin position="152"/>
        <end position="186"/>
    </location>
</feature>
<dbReference type="AlphaFoldDB" id="A0AAV1CQD7"/>
<evidence type="ECO:0000313" key="6">
    <source>
        <dbReference type="Proteomes" id="UP001161247"/>
    </source>
</evidence>
<dbReference type="Pfam" id="PF01535">
    <property type="entry name" value="PPR"/>
    <property type="match status" value="5"/>
</dbReference>
<evidence type="ECO:0000256" key="1">
    <source>
        <dbReference type="ARBA" id="ARBA00022737"/>
    </source>
</evidence>
<dbReference type="PROSITE" id="PS51375">
    <property type="entry name" value="PPR"/>
    <property type="match status" value="3"/>
</dbReference>
<evidence type="ECO:0000256" key="3">
    <source>
        <dbReference type="SAM" id="MobiDB-lite"/>
    </source>
</evidence>
<dbReference type="EMBL" id="OX459120">
    <property type="protein sequence ID" value="CAI9097864.1"/>
    <property type="molecule type" value="Genomic_DNA"/>
</dbReference>